<feature type="transmembrane region" description="Helical" evidence="2">
    <location>
        <begin position="18"/>
        <end position="37"/>
    </location>
</feature>
<dbReference type="OrthoDB" id="2972542at2759"/>
<keyword evidence="2" id="KW-1133">Transmembrane helix</keyword>
<keyword evidence="2" id="KW-0472">Membrane</keyword>
<reference evidence="3" key="1">
    <citation type="submission" date="2020-11" db="EMBL/GenBank/DDBJ databases">
        <authorList>
            <consortium name="DOE Joint Genome Institute"/>
            <person name="Ahrendt S."/>
            <person name="Riley R."/>
            <person name="Andreopoulos W."/>
            <person name="Labutti K."/>
            <person name="Pangilinan J."/>
            <person name="Ruiz-Duenas F.J."/>
            <person name="Barrasa J.M."/>
            <person name="Sanchez-Garcia M."/>
            <person name="Camarero S."/>
            <person name="Miyauchi S."/>
            <person name="Serrano A."/>
            <person name="Linde D."/>
            <person name="Babiker R."/>
            <person name="Drula E."/>
            <person name="Ayuso-Fernandez I."/>
            <person name="Pacheco R."/>
            <person name="Padilla G."/>
            <person name="Ferreira P."/>
            <person name="Barriuso J."/>
            <person name="Kellner H."/>
            <person name="Castanera R."/>
            <person name="Alfaro M."/>
            <person name="Ramirez L."/>
            <person name="Pisabarro A.G."/>
            <person name="Kuo A."/>
            <person name="Tritt A."/>
            <person name="Lipzen A."/>
            <person name="He G."/>
            <person name="Yan M."/>
            <person name="Ng V."/>
            <person name="Cullen D."/>
            <person name="Martin F."/>
            <person name="Rosso M.-N."/>
            <person name="Henrissat B."/>
            <person name="Hibbett D."/>
            <person name="Martinez A.T."/>
            <person name="Grigoriev I.V."/>
        </authorList>
    </citation>
    <scope>NUCLEOTIDE SEQUENCE</scope>
    <source>
        <strain evidence="3">ATCC 90797</strain>
    </source>
</reference>
<evidence type="ECO:0000313" key="3">
    <source>
        <dbReference type="EMBL" id="KAF9501639.1"/>
    </source>
</evidence>
<protein>
    <submittedName>
        <fullName evidence="3">Uncharacterized protein</fullName>
    </submittedName>
</protein>
<proteinExistence type="predicted"/>
<feature type="compositionally biased region" description="Basic residues" evidence="1">
    <location>
        <begin position="167"/>
        <end position="176"/>
    </location>
</feature>
<dbReference type="AlphaFoldDB" id="A0A9P6DJY9"/>
<sequence length="223" mass="25168">MAPFIIPRGDSDSSIHPGIYVLATLAVVVPIGILLIYRRRIWFSPLWKPISYKLGKRRYETDKRKAQQGWVDIKPSMVQRPTHPRETRQVCAQYQGSTGDAVIPTLNYQQPLATQHSFYSAQPMQRSSPDNRYAVPQHVPVLAPMPPPPPYSAPHIAPPPAAAARFPSRHAPRAPSKRADTPRLKKNDPRFNPFYPDCVNQQVDSGSRFVEHSIRAVPGRRLN</sequence>
<organism evidence="3 4">
    <name type="scientific">Pleurotus eryngii</name>
    <name type="common">Boletus of the steppes</name>
    <dbReference type="NCBI Taxonomy" id="5323"/>
    <lineage>
        <taxon>Eukaryota</taxon>
        <taxon>Fungi</taxon>
        <taxon>Dikarya</taxon>
        <taxon>Basidiomycota</taxon>
        <taxon>Agaricomycotina</taxon>
        <taxon>Agaricomycetes</taxon>
        <taxon>Agaricomycetidae</taxon>
        <taxon>Agaricales</taxon>
        <taxon>Pleurotineae</taxon>
        <taxon>Pleurotaceae</taxon>
        <taxon>Pleurotus</taxon>
    </lineage>
</organism>
<evidence type="ECO:0000256" key="2">
    <source>
        <dbReference type="SAM" id="Phobius"/>
    </source>
</evidence>
<dbReference type="EMBL" id="MU154522">
    <property type="protein sequence ID" value="KAF9501639.1"/>
    <property type="molecule type" value="Genomic_DNA"/>
</dbReference>
<evidence type="ECO:0000256" key="1">
    <source>
        <dbReference type="SAM" id="MobiDB-lite"/>
    </source>
</evidence>
<name>A0A9P6DJY9_PLEER</name>
<accession>A0A9P6DJY9</accession>
<gene>
    <name evidence="3" type="ORF">BDN71DRAFT_1438216</name>
</gene>
<evidence type="ECO:0000313" key="4">
    <source>
        <dbReference type="Proteomes" id="UP000807025"/>
    </source>
</evidence>
<keyword evidence="2" id="KW-0812">Transmembrane</keyword>
<feature type="compositionally biased region" description="Basic and acidic residues" evidence="1">
    <location>
        <begin position="177"/>
        <end position="189"/>
    </location>
</feature>
<comment type="caution">
    <text evidence="3">The sequence shown here is derived from an EMBL/GenBank/DDBJ whole genome shotgun (WGS) entry which is preliminary data.</text>
</comment>
<dbReference type="Proteomes" id="UP000807025">
    <property type="component" value="Unassembled WGS sequence"/>
</dbReference>
<feature type="region of interest" description="Disordered" evidence="1">
    <location>
        <begin position="155"/>
        <end position="196"/>
    </location>
</feature>
<keyword evidence="4" id="KW-1185">Reference proteome</keyword>